<dbReference type="Proteomes" id="UP001470230">
    <property type="component" value="Unassembled WGS sequence"/>
</dbReference>
<dbReference type="EMBL" id="JAPFFF010000013">
    <property type="protein sequence ID" value="KAK8871314.1"/>
    <property type="molecule type" value="Genomic_DNA"/>
</dbReference>
<feature type="region of interest" description="Disordered" evidence="1">
    <location>
        <begin position="336"/>
        <end position="361"/>
    </location>
</feature>
<protein>
    <submittedName>
        <fullName evidence="2">Uncharacterized protein</fullName>
    </submittedName>
</protein>
<evidence type="ECO:0000313" key="3">
    <source>
        <dbReference type="Proteomes" id="UP001470230"/>
    </source>
</evidence>
<evidence type="ECO:0000313" key="2">
    <source>
        <dbReference type="EMBL" id="KAK8871314.1"/>
    </source>
</evidence>
<name>A0ABR2J0H9_9EUKA</name>
<organism evidence="2 3">
    <name type="scientific">Tritrichomonas musculus</name>
    <dbReference type="NCBI Taxonomy" id="1915356"/>
    <lineage>
        <taxon>Eukaryota</taxon>
        <taxon>Metamonada</taxon>
        <taxon>Parabasalia</taxon>
        <taxon>Tritrichomonadida</taxon>
        <taxon>Tritrichomonadidae</taxon>
        <taxon>Tritrichomonas</taxon>
    </lineage>
</organism>
<keyword evidence="3" id="KW-1185">Reference proteome</keyword>
<reference evidence="2 3" key="1">
    <citation type="submission" date="2024-04" db="EMBL/GenBank/DDBJ databases">
        <title>Tritrichomonas musculus Genome.</title>
        <authorList>
            <person name="Alves-Ferreira E."/>
            <person name="Grigg M."/>
            <person name="Lorenzi H."/>
            <person name="Galac M."/>
        </authorList>
    </citation>
    <scope>NUCLEOTIDE SEQUENCE [LARGE SCALE GENOMIC DNA]</scope>
    <source>
        <strain evidence="2 3">EAF2021</strain>
    </source>
</reference>
<proteinExistence type="predicted"/>
<evidence type="ECO:0000256" key="1">
    <source>
        <dbReference type="SAM" id="MobiDB-lite"/>
    </source>
</evidence>
<comment type="caution">
    <text evidence="2">The sequence shown here is derived from an EMBL/GenBank/DDBJ whole genome shotgun (WGS) entry which is preliminary data.</text>
</comment>
<feature type="region of interest" description="Disordered" evidence="1">
    <location>
        <begin position="59"/>
        <end position="95"/>
    </location>
</feature>
<gene>
    <name evidence="2" type="ORF">M9Y10_007034</name>
</gene>
<sequence length="602" mass="68541">MSKITYSVAQLRAFYHPSPPPSNFNEYERVVGSSKPFSPLTFTKTTNITNVKASNYSSQQLLKSSNSHAYNQNNSTKSQNNFNSNKSTQNWEPTNYKLHQNPKSNKIERENHLQPEEFGLNATSKDENYQNEAVFNQGNNYQSQYNYNSNLTSNNNIPYPYQNPIPQQQQLNLNQNNLSQGLQSNQPIQPIQQVQPPYLMPSQYVNPLLPPFNPLQMQQINLVQPMQFITPLLQMVGGVPFQIPQISPYMNSFQSNYNFVPYDGQPFAMQNNFSPLQQSVPQQFYPEQPTNSFYYQSIDNRSLNIPEKANQSDGGTNFPHLIEQQSQIPSNTYQQQMVNNSDGSDYYYQPQPFSNQSNEQYQQDYYEQPQTDNQFFSSSFSQKDDNYQNDNFGSVLTNSTYEDSGQISDTDFSYCYDSQNAENNYQDNPNNFYLSSKSETPIIENFESVLNISSPNPTPTCSDSGSANDSFEFINFNRNGYTENSFTDDSNSIIQVQPPKSAKNPSPPATPLEFVPVHSKSQFSSSIAKESLPLANQANNENNNINSVDDYELVSKNLLDEKIPSRPTFNPEKLASTSFYVSATSLPKISQAVKPVKRNKYL</sequence>
<accession>A0ABR2J0H9</accession>